<proteinExistence type="predicted"/>
<protein>
    <submittedName>
        <fullName evidence="2">Uncharacterized protein</fullName>
    </submittedName>
</protein>
<gene>
    <name evidence="2" type="ORF">MGAL_10B065937</name>
</gene>
<reference evidence="2" key="1">
    <citation type="submission" date="2018-11" db="EMBL/GenBank/DDBJ databases">
        <authorList>
            <person name="Alioto T."/>
            <person name="Alioto T."/>
        </authorList>
    </citation>
    <scope>NUCLEOTIDE SEQUENCE</scope>
</reference>
<keyword evidence="3" id="KW-1185">Reference proteome</keyword>
<evidence type="ECO:0000256" key="1">
    <source>
        <dbReference type="SAM" id="MobiDB-lite"/>
    </source>
</evidence>
<feature type="region of interest" description="Disordered" evidence="1">
    <location>
        <begin position="172"/>
        <end position="202"/>
    </location>
</feature>
<accession>A0A8B6BNQ7</accession>
<evidence type="ECO:0000313" key="3">
    <source>
        <dbReference type="Proteomes" id="UP000596742"/>
    </source>
</evidence>
<dbReference type="OrthoDB" id="10564979at2759"/>
<evidence type="ECO:0000313" key="2">
    <source>
        <dbReference type="EMBL" id="VDH92879.1"/>
    </source>
</evidence>
<dbReference type="Proteomes" id="UP000596742">
    <property type="component" value="Unassembled WGS sequence"/>
</dbReference>
<name>A0A8B6BNQ7_MYTGA</name>
<feature type="compositionally biased region" description="Polar residues" evidence="1">
    <location>
        <begin position="188"/>
        <end position="202"/>
    </location>
</feature>
<organism evidence="2 3">
    <name type="scientific">Mytilus galloprovincialis</name>
    <name type="common">Mediterranean mussel</name>
    <dbReference type="NCBI Taxonomy" id="29158"/>
    <lineage>
        <taxon>Eukaryota</taxon>
        <taxon>Metazoa</taxon>
        <taxon>Spiralia</taxon>
        <taxon>Lophotrochozoa</taxon>
        <taxon>Mollusca</taxon>
        <taxon>Bivalvia</taxon>
        <taxon>Autobranchia</taxon>
        <taxon>Pteriomorphia</taxon>
        <taxon>Mytilida</taxon>
        <taxon>Mytiloidea</taxon>
        <taxon>Mytilidae</taxon>
        <taxon>Mytilinae</taxon>
        <taxon>Mytilus</taxon>
    </lineage>
</organism>
<sequence>MESDRLYATAFFMGTQSHSYKSKFTDTHTKKNTRTCIFCSGEHYPTECSEVTDANARNQIVKQKQLCFNCLGSHRVAACKSTKRCKKCDGMHHTSICKVKEVIPDLVNDFSYKNTAIDNEKGQSTAEVPWKHDHLDDIPSGMAVAKRRPENTSQWLVQSRLYMNQFEETLQGSNLLPRPPEKTHPQLLESTSHIDTGQIYNA</sequence>
<comment type="caution">
    <text evidence="2">The sequence shown here is derived from an EMBL/GenBank/DDBJ whole genome shotgun (WGS) entry which is preliminary data.</text>
</comment>
<dbReference type="EMBL" id="UYJE01000388">
    <property type="protein sequence ID" value="VDH92879.1"/>
    <property type="molecule type" value="Genomic_DNA"/>
</dbReference>
<dbReference type="AlphaFoldDB" id="A0A8B6BNQ7"/>